<name>A0AAX4PGG5_9CHLO</name>
<dbReference type="GO" id="GO:0016020">
    <property type="term" value="C:membrane"/>
    <property type="evidence" value="ECO:0007669"/>
    <property type="project" value="TreeGrafter"/>
</dbReference>
<dbReference type="EMBL" id="CP151512">
    <property type="protein sequence ID" value="WZN65482.1"/>
    <property type="molecule type" value="Genomic_DNA"/>
</dbReference>
<dbReference type="PANTHER" id="PTHR20991">
    <property type="entry name" value="PARATHYROID HORMONE-RESPONSIVE B1 GENE"/>
    <property type="match status" value="1"/>
</dbReference>
<proteinExistence type="predicted"/>
<gene>
    <name evidence="2" type="ORF">HKI87_12g70410</name>
</gene>
<evidence type="ECO:0000313" key="2">
    <source>
        <dbReference type="EMBL" id="WZN65482.1"/>
    </source>
</evidence>
<dbReference type="Pfam" id="PF14727">
    <property type="entry name" value="PHTB1_N"/>
    <property type="match status" value="1"/>
</dbReference>
<sequence>MSLFRTKDWWRASVAGGGEEEECDGLAFCAANLDNDPSGDPKVAVGTLGGVLRVYAPRESERADGEVQLGPTSHANSEDSVIEVQLDYPILQLEAGYFSPDCETCLAVLHPRLLAVYALVYSGSAQDLQEVSLQRLYEHKLERSAANMCCGPFGRAATDTQDNQGELEAICVQVRQQKIPSLSISRSCPFSRLTRARLRPQVPGRPA</sequence>
<dbReference type="GO" id="GO:0034464">
    <property type="term" value="C:BBSome"/>
    <property type="evidence" value="ECO:0007669"/>
    <property type="project" value="InterPro"/>
</dbReference>
<keyword evidence="3" id="KW-1185">Reference proteome</keyword>
<organism evidence="2 3">
    <name type="scientific">Chloropicon roscoffensis</name>
    <dbReference type="NCBI Taxonomy" id="1461544"/>
    <lineage>
        <taxon>Eukaryota</taxon>
        <taxon>Viridiplantae</taxon>
        <taxon>Chlorophyta</taxon>
        <taxon>Chloropicophyceae</taxon>
        <taxon>Chloropicales</taxon>
        <taxon>Chloropicaceae</taxon>
        <taxon>Chloropicon</taxon>
    </lineage>
</organism>
<accession>A0AAX4PGG5</accession>
<reference evidence="2 3" key="1">
    <citation type="submission" date="2024-03" db="EMBL/GenBank/DDBJ databases">
        <title>Complete genome sequence of the green alga Chloropicon roscoffensis RCC1871.</title>
        <authorList>
            <person name="Lemieux C."/>
            <person name="Pombert J.-F."/>
            <person name="Otis C."/>
            <person name="Turmel M."/>
        </authorList>
    </citation>
    <scope>NUCLEOTIDE SEQUENCE [LARGE SCALE GENOMIC DNA]</scope>
    <source>
        <strain evidence="2 3">RCC1871</strain>
    </source>
</reference>
<dbReference type="Proteomes" id="UP001472866">
    <property type="component" value="Chromosome 12"/>
</dbReference>
<evidence type="ECO:0000259" key="1">
    <source>
        <dbReference type="Pfam" id="PF14727"/>
    </source>
</evidence>
<dbReference type="InterPro" id="IPR026511">
    <property type="entry name" value="PTHB1"/>
</dbReference>
<dbReference type="GO" id="GO:0060271">
    <property type="term" value="P:cilium assembly"/>
    <property type="evidence" value="ECO:0007669"/>
    <property type="project" value="TreeGrafter"/>
</dbReference>
<dbReference type="InterPro" id="IPR028073">
    <property type="entry name" value="PHTB1_N_dom"/>
</dbReference>
<protein>
    <submittedName>
        <fullName evidence="2">PTHB1-like protein</fullName>
    </submittedName>
</protein>
<dbReference type="AlphaFoldDB" id="A0AAX4PGG5"/>
<evidence type="ECO:0000313" key="3">
    <source>
        <dbReference type="Proteomes" id="UP001472866"/>
    </source>
</evidence>
<feature type="domain" description="PTHB1 N-terminal" evidence="1">
    <location>
        <begin position="1"/>
        <end position="174"/>
    </location>
</feature>
<dbReference type="PANTHER" id="PTHR20991:SF0">
    <property type="entry name" value="PROTEIN PTHB1"/>
    <property type="match status" value="1"/>
</dbReference>